<sequence length="59" mass="6765">MLSCMRSPLNDDQTLCPFTAALQDDAADMVAVYRDIYLRRWGGHQSDLLVSLRRLAWAH</sequence>
<dbReference type="HOGENOM" id="CLU_2959722_0_0_6"/>
<dbReference type="Proteomes" id="UP000002675">
    <property type="component" value="Chromosome II"/>
</dbReference>
<dbReference type="AlphaFoldDB" id="Q7MFP0"/>
<reference evidence="1 2" key="1">
    <citation type="journal article" date="2003" name="Genome Res.">
        <title>Comparative genome analysis of Vibrio vulnificus, a marine pathogen.</title>
        <authorList>
            <person name="Chen C.Y."/>
            <person name="Wu K.M."/>
            <person name="Chang Y.C."/>
            <person name="Chang C.H."/>
            <person name="Tsai H.C."/>
            <person name="Liao T.L."/>
            <person name="Liu Y.M."/>
            <person name="Chen H.J."/>
            <person name="Shen A.B."/>
            <person name="Li J.C."/>
            <person name="Su T.L."/>
            <person name="Shao C.P."/>
            <person name="Lee C.T."/>
            <person name="Hor L.I."/>
            <person name="Tsai S.F."/>
        </authorList>
    </citation>
    <scope>NUCLEOTIDE SEQUENCE [LARGE SCALE GENOMIC DNA]</scope>
    <source>
        <strain evidence="1 2">YJ016</strain>
    </source>
</reference>
<dbReference type="EMBL" id="BA000038">
    <property type="protein sequence ID" value="BAC96306.1"/>
    <property type="molecule type" value="Genomic_DNA"/>
</dbReference>
<evidence type="ECO:0000313" key="1">
    <source>
        <dbReference type="EMBL" id="BAC96306.1"/>
    </source>
</evidence>
<name>Q7MFP0_VIBVY</name>
<gene>
    <name evidence="1" type="ordered locus">VVA0280</name>
</gene>
<organism evidence="1 2">
    <name type="scientific">Vibrio vulnificus (strain YJ016)</name>
    <dbReference type="NCBI Taxonomy" id="196600"/>
    <lineage>
        <taxon>Bacteria</taxon>
        <taxon>Pseudomonadati</taxon>
        <taxon>Pseudomonadota</taxon>
        <taxon>Gammaproteobacteria</taxon>
        <taxon>Vibrionales</taxon>
        <taxon>Vibrionaceae</taxon>
        <taxon>Vibrio</taxon>
    </lineage>
</organism>
<proteinExistence type="predicted"/>
<dbReference type="KEGG" id="vvy:VVA0280"/>
<evidence type="ECO:0000313" key="2">
    <source>
        <dbReference type="Proteomes" id="UP000002675"/>
    </source>
</evidence>
<accession>Q7MFP0</accession>
<protein>
    <submittedName>
        <fullName evidence="1">Uncharacterized protein</fullName>
    </submittedName>
</protein>